<accession>A0ABU0KS99</accession>
<name>A0ABU0KS99_9ACTN</name>
<comment type="caution">
    <text evidence="1">The sequence shown here is derived from an EMBL/GenBank/DDBJ whole genome shotgun (WGS) entry which is preliminary data.</text>
</comment>
<gene>
    <name evidence="1" type="ORF">QO019_006038</name>
</gene>
<dbReference type="Proteomes" id="UP001236795">
    <property type="component" value="Unassembled WGS sequence"/>
</dbReference>
<proteinExistence type="predicted"/>
<sequence length="34" mass="3889">MCTLMELSTCQPVEYSVILRCRGRHCFAYSSTVC</sequence>
<keyword evidence="2" id="KW-1185">Reference proteome</keyword>
<dbReference type="EMBL" id="JAUSWC010000029">
    <property type="protein sequence ID" value="MDQ0491153.1"/>
    <property type="molecule type" value="Genomic_DNA"/>
</dbReference>
<organism evidence="1 2">
    <name type="scientific">Streptomyces thermodiastaticus</name>
    <dbReference type="NCBI Taxonomy" id="44061"/>
    <lineage>
        <taxon>Bacteria</taxon>
        <taxon>Bacillati</taxon>
        <taxon>Actinomycetota</taxon>
        <taxon>Actinomycetes</taxon>
        <taxon>Kitasatosporales</taxon>
        <taxon>Streptomycetaceae</taxon>
        <taxon>Streptomyces</taxon>
    </lineage>
</organism>
<evidence type="ECO:0000313" key="1">
    <source>
        <dbReference type="EMBL" id="MDQ0491153.1"/>
    </source>
</evidence>
<evidence type="ECO:0000313" key="2">
    <source>
        <dbReference type="Proteomes" id="UP001236795"/>
    </source>
</evidence>
<protein>
    <submittedName>
        <fullName evidence="1">Uncharacterized protein</fullName>
    </submittedName>
</protein>
<reference evidence="1 2" key="1">
    <citation type="submission" date="2023-07" db="EMBL/GenBank/DDBJ databases">
        <title>Genomic Encyclopedia of Type Strains, Phase IV (KMG-IV): sequencing the most valuable type-strain genomes for metagenomic binning, comparative biology and taxonomic classification.</title>
        <authorList>
            <person name="Goeker M."/>
        </authorList>
    </citation>
    <scope>NUCLEOTIDE SEQUENCE [LARGE SCALE GENOMIC DNA]</scope>
    <source>
        <strain evidence="1 2">DSM 40573</strain>
    </source>
</reference>